<dbReference type="AlphaFoldDB" id="A0A0R1UYL1"/>
<evidence type="ECO:0000313" key="3">
    <source>
        <dbReference type="Proteomes" id="UP000051084"/>
    </source>
</evidence>
<dbReference type="PATRIC" id="fig|1423742.4.peg.662"/>
<keyword evidence="3" id="KW-1185">Reference proteome</keyword>
<proteinExistence type="predicted"/>
<name>A0A0R1UYL1_9LACO</name>
<dbReference type="InterPro" id="IPR018913">
    <property type="entry name" value="BppU_N"/>
</dbReference>
<dbReference type="STRING" id="417373.GCA_001570685_01466"/>
<dbReference type="Proteomes" id="UP000051084">
    <property type="component" value="Unassembled WGS sequence"/>
</dbReference>
<comment type="caution">
    <text evidence="2">The sequence shown here is derived from an EMBL/GenBank/DDBJ whole genome shotgun (WGS) entry which is preliminary data.</text>
</comment>
<organism evidence="2 3">
    <name type="scientific">Limosilactobacillus equigenerosi DSM 18793 = JCM 14505</name>
    <dbReference type="NCBI Taxonomy" id="1423742"/>
    <lineage>
        <taxon>Bacteria</taxon>
        <taxon>Bacillati</taxon>
        <taxon>Bacillota</taxon>
        <taxon>Bacilli</taxon>
        <taxon>Lactobacillales</taxon>
        <taxon>Lactobacillaceae</taxon>
        <taxon>Limosilactobacillus</taxon>
    </lineage>
</organism>
<evidence type="ECO:0000259" key="1">
    <source>
        <dbReference type="Pfam" id="PF10651"/>
    </source>
</evidence>
<dbReference type="Pfam" id="PF10651">
    <property type="entry name" value="BppU_N"/>
    <property type="match status" value="1"/>
</dbReference>
<dbReference type="Gene3D" id="2.60.40.3350">
    <property type="match status" value="1"/>
</dbReference>
<feature type="domain" description="BppU N-terminal" evidence="1">
    <location>
        <begin position="22"/>
        <end position="147"/>
    </location>
</feature>
<protein>
    <recommendedName>
        <fullName evidence="1">BppU N-terminal domain-containing protein</fullName>
    </recommendedName>
</protein>
<evidence type="ECO:0000313" key="2">
    <source>
        <dbReference type="EMBL" id="KRL96554.1"/>
    </source>
</evidence>
<accession>A0A0R1UYL1</accession>
<gene>
    <name evidence="2" type="ORF">FC21_GL000637</name>
</gene>
<dbReference type="EMBL" id="AZGC01000001">
    <property type="protein sequence ID" value="KRL96554.1"/>
    <property type="molecule type" value="Genomic_DNA"/>
</dbReference>
<reference evidence="2 3" key="1">
    <citation type="journal article" date="2015" name="Genome Announc.">
        <title>Expanding the biotechnology potential of lactobacilli through comparative genomics of 213 strains and associated genera.</title>
        <authorList>
            <person name="Sun Z."/>
            <person name="Harris H.M."/>
            <person name="McCann A."/>
            <person name="Guo C."/>
            <person name="Argimon S."/>
            <person name="Zhang W."/>
            <person name="Yang X."/>
            <person name="Jeffery I.B."/>
            <person name="Cooney J.C."/>
            <person name="Kagawa T.F."/>
            <person name="Liu W."/>
            <person name="Song Y."/>
            <person name="Salvetti E."/>
            <person name="Wrobel A."/>
            <person name="Rasinkangas P."/>
            <person name="Parkhill J."/>
            <person name="Rea M.C."/>
            <person name="O'Sullivan O."/>
            <person name="Ritari J."/>
            <person name="Douillard F.P."/>
            <person name="Paul Ross R."/>
            <person name="Yang R."/>
            <person name="Briner A.E."/>
            <person name="Felis G.E."/>
            <person name="de Vos W.M."/>
            <person name="Barrangou R."/>
            <person name="Klaenhammer T.R."/>
            <person name="Caufield P.W."/>
            <person name="Cui Y."/>
            <person name="Zhang H."/>
            <person name="O'Toole P.W."/>
        </authorList>
    </citation>
    <scope>NUCLEOTIDE SEQUENCE [LARGE SCALE GENOMIC DNA]</scope>
    <source>
        <strain evidence="2 3">DSM 18793</strain>
    </source>
</reference>
<sequence>MNGKVYTQVETVLDIDQVLEVDQLNGRQGDNWRDVNLQIMQNGKPRNLSNYSVDLMGKDSAGKIKYTNKATINNAANGLVTLKIAAPFYQAEGPYQEAFIRVVDKNGTVVSSISVRMEVIKNSLILTTGESANFAETIDDLFAKANEQMKIVNTGITTAQQTLASMIALLNQYSQLIAQKKALQGNEENHYSAWQHFDSGLTAADADITHVDIDQANINKLTGGAMNSIMNLIKAVPTVKVKPWHQNWTGENASKPGVQDAMVVQEVDLPGGVSLMACVGNVDYHVDRAWGNAYLNIPGLFGRGSVCLGTAYVEPNSYFQMTGDNKVMITFDAPVQKMVWTSIFVMSINWGAK</sequence>